<dbReference type="InterPro" id="IPR011992">
    <property type="entry name" value="EF-hand-dom_pair"/>
</dbReference>
<proteinExistence type="predicted"/>
<evidence type="ECO:0000313" key="4">
    <source>
        <dbReference type="Proteomes" id="UP000306102"/>
    </source>
</evidence>
<dbReference type="PROSITE" id="PS00018">
    <property type="entry name" value="EF_HAND_1"/>
    <property type="match status" value="2"/>
</dbReference>
<evidence type="ECO:0000256" key="1">
    <source>
        <dbReference type="ARBA" id="ARBA00022837"/>
    </source>
</evidence>
<evidence type="ECO:0000313" key="3">
    <source>
        <dbReference type="EMBL" id="THG09643.1"/>
    </source>
</evidence>
<evidence type="ECO:0000259" key="2">
    <source>
        <dbReference type="PROSITE" id="PS50222"/>
    </source>
</evidence>
<gene>
    <name evidence="3" type="ORF">TEA_022175</name>
</gene>
<dbReference type="PROSITE" id="PS50222">
    <property type="entry name" value="EF_HAND_2"/>
    <property type="match status" value="1"/>
</dbReference>
<dbReference type="SMART" id="SM00054">
    <property type="entry name" value="EFh"/>
    <property type="match status" value="2"/>
</dbReference>
<dbReference type="AlphaFoldDB" id="A0A4S4E1F5"/>
<reference evidence="3 4" key="1">
    <citation type="journal article" date="2018" name="Proc. Natl. Acad. Sci. U.S.A.">
        <title>Draft genome sequence of Camellia sinensis var. sinensis provides insights into the evolution of the tea genome and tea quality.</title>
        <authorList>
            <person name="Wei C."/>
            <person name="Yang H."/>
            <person name="Wang S."/>
            <person name="Zhao J."/>
            <person name="Liu C."/>
            <person name="Gao L."/>
            <person name="Xia E."/>
            <person name="Lu Y."/>
            <person name="Tai Y."/>
            <person name="She G."/>
            <person name="Sun J."/>
            <person name="Cao H."/>
            <person name="Tong W."/>
            <person name="Gao Q."/>
            <person name="Li Y."/>
            <person name="Deng W."/>
            <person name="Jiang X."/>
            <person name="Wang W."/>
            <person name="Chen Q."/>
            <person name="Zhang S."/>
            <person name="Li H."/>
            <person name="Wu J."/>
            <person name="Wang P."/>
            <person name="Li P."/>
            <person name="Shi C."/>
            <person name="Zheng F."/>
            <person name="Jian J."/>
            <person name="Huang B."/>
            <person name="Shan D."/>
            <person name="Shi M."/>
            <person name="Fang C."/>
            <person name="Yue Y."/>
            <person name="Li F."/>
            <person name="Li D."/>
            <person name="Wei S."/>
            <person name="Han B."/>
            <person name="Jiang C."/>
            <person name="Yin Y."/>
            <person name="Xia T."/>
            <person name="Zhang Z."/>
            <person name="Bennetzen J.L."/>
            <person name="Zhao S."/>
            <person name="Wan X."/>
        </authorList>
    </citation>
    <scope>NUCLEOTIDE SEQUENCE [LARGE SCALE GENOMIC DNA]</scope>
    <source>
        <strain evidence="4">cv. Shuchazao</strain>
        <tissue evidence="3">Leaf</tissue>
    </source>
</reference>
<dbReference type="CDD" id="cd00051">
    <property type="entry name" value="EFh"/>
    <property type="match status" value="1"/>
</dbReference>
<dbReference type="Proteomes" id="UP000306102">
    <property type="component" value="Unassembled WGS sequence"/>
</dbReference>
<dbReference type="EMBL" id="SDRB02008355">
    <property type="protein sequence ID" value="THG09643.1"/>
    <property type="molecule type" value="Genomic_DNA"/>
</dbReference>
<organism evidence="3 4">
    <name type="scientific">Camellia sinensis var. sinensis</name>
    <name type="common">China tea</name>
    <dbReference type="NCBI Taxonomy" id="542762"/>
    <lineage>
        <taxon>Eukaryota</taxon>
        <taxon>Viridiplantae</taxon>
        <taxon>Streptophyta</taxon>
        <taxon>Embryophyta</taxon>
        <taxon>Tracheophyta</taxon>
        <taxon>Spermatophyta</taxon>
        <taxon>Magnoliopsida</taxon>
        <taxon>eudicotyledons</taxon>
        <taxon>Gunneridae</taxon>
        <taxon>Pentapetalae</taxon>
        <taxon>asterids</taxon>
        <taxon>Ericales</taxon>
        <taxon>Theaceae</taxon>
        <taxon>Camellia</taxon>
    </lineage>
</organism>
<dbReference type="Pfam" id="PF13499">
    <property type="entry name" value="EF-hand_7"/>
    <property type="match status" value="1"/>
</dbReference>
<accession>A0A4S4E1F5</accession>
<feature type="domain" description="EF-hand" evidence="2">
    <location>
        <begin position="64"/>
        <end position="99"/>
    </location>
</feature>
<comment type="caution">
    <text evidence="3">The sequence shown here is derived from an EMBL/GenBank/DDBJ whole genome shotgun (WGS) entry which is preliminary data.</text>
</comment>
<dbReference type="InterPro" id="IPR018247">
    <property type="entry name" value="EF_Hand_1_Ca_BS"/>
</dbReference>
<keyword evidence="1" id="KW-0106">Calcium</keyword>
<dbReference type="SUPFAM" id="SSF47473">
    <property type="entry name" value="EF-hand"/>
    <property type="match status" value="1"/>
</dbReference>
<dbReference type="Gene3D" id="1.10.238.10">
    <property type="entry name" value="EF-hand"/>
    <property type="match status" value="1"/>
</dbReference>
<dbReference type="PANTHER" id="PTHR34574:SF12">
    <property type="entry name" value="CALCIUM-BINDING EF HAND FAMILY PROTEIN"/>
    <property type="match status" value="1"/>
</dbReference>
<protein>
    <recommendedName>
        <fullName evidence="2">EF-hand domain-containing protein</fullName>
    </recommendedName>
</protein>
<sequence length="131" mass="14790">MSVVCLESSTVIEFVEDTKVFDKCVNEQFAMLDGDGDGVLSRDDLQTRTGKFASVEFELQSKDEITNMYDTLFEKFDVDRNGKIDREEFRSLMREIVLAKACGLGQSPVLVILQGDSLLMRAVEYGLTKRC</sequence>
<dbReference type="GO" id="GO:0005509">
    <property type="term" value="F:calcium ion binding"/>
    <property type="evidence" value="ECO:0007669"/>
    <property type="project" value="InterPro"/>
</dbReference>
<name>A0A4S4E1F5_CAMSN</name>
<dbReference type="PANTHER" id="PTHR34574">
    <property type="entry name" value="CALCIUM-BINDING EF-HAND FAMILY PROTEIN-RELATED"/>
    <property type="match status" value="1"/>
</dbReference>
<dbReference type="InterPro" id="IPR002048">
    <property type="entry name" value="EF_hand_dom"/>
</dbReference>
<keyword evidence="4" id="KW-1185">Reference proteome</keyword>